<keyword evidence="1" id="KW-0812">Transmembrane</keyword>
<dbReference type="RefSeq" id="WP_190880890.1">
    <property type="nucleotide sequence ID" value="NZ_JACJSK010000109.1"/>
</dbReference>
<keyword evidence="3" id="KW-1185">Reference proteome</keyword>
<dbReference type="EMBL" id="JACJSK010000109">
    <property type="protein sequence ID" value="MBD2547909.1"/>
    <property type="molecule type" value="Genomic_DNA"/>
</dbReference>
<protein>
    <submittedName>
        <fullName evidence="2">Uncharacterized protein</fullName>
    </submittedName>
</protein>
<comment type="caution">
    <text evidence="2">The sequence shown here is derived from an EMBL/GenBank/DDBJ whole genome shotgun (WGS) entry which is preliminary data.</text>
</comment>
<dbReference type="Proteomes" id="UP000641954">
    <property type="component" value="Unassembled WGS sequence"/>
</dbReference>
<keyword evidence="1" id="KW-0472">Membrane</keyword>
<feature type="transmembrane region" description="Helical" evidence="1">
    <location>
        <begin position="6"/>
        <end position="26"/>
    </location>
</feature>
<evidence type="ECO:0000313" key="3">
    <source>
        <dbReference type="Proteomes" id="UP000641954"/>
    </source>
</evidence>
<evidence type="ECO:0000256" key="1">
    <source>
        <dbReference type="SAM" id="Phobius"/>
    </source>
</evidence>
<gene>
    <name evidence="2" type="ORF">H6G72_29645</name>
</gene>
<organism evidence="2 3">
    <name type="scientific">Planktothricoides raciborskii FACHB-1370</name>
    <dbReference type="NCBI Taxonomy" id="2949576"/>
    <lineage>
        <taxon>Bacteria</taxon>
        <taxon>Bacillati</taxon>
        <taxon>Cyanobacteriota</taxon>
        <taxon>Cyanophyceae</taxon>
        <taxon>Oscillatoriophycideae</taxon>
        <taxon>Oscillatoriales</taxon>
        <taxon>Oscillatoriaceae</taxon>
        <taxon>Planktothricoides</taxon>
    </lineage>
</organism>
<proteinExistence type="predicted"/>
<name>A0ABR8ELY0_9CYAN</name>
<sequence length="103" mass="11586">MSSDDLLLLFFLSSLIIPLSVLGYAIERQKKMNKVFYALVKAQKVVTATDFAVACAEYRFGIFKKGIIIEAAESQKFLSIKCQQLGGREVKQGNTSIYHFDLE</sequence>
<accession>A0ABR8ELY0</accession>
<evidence type="ECO:0000313" key="2">
    <source>
        <dbReference type="EMBL" id="MBD2547909.1"/>
    </source>
</evidence>
<keyword evidence="1" id="KW-1133">Transmembrane helix</keyword>
<reference evidence="2 3" key="1">
    <citation type="journal article" date="2020" name="ISME J.">
        <title>Comparative genomics reveals insights into cyanobacterial evolution and habitat adaptation.</title>
        <authorList>
            <person name="Chen M.Y."/>
            <person name="Teng W.K."/>
            <person name="Zhao L."/>
            <person name="Hu C.X."/>
            <person name="Zhou Y.K."/>
            <person name="Han B.P."/>
            <person name="Song L.R."/>
            <person name="Shu W.S."/>
        </authorList>
    </citation>
    <scope>NUCLEOTIDE SEQUENCE [LARGE SCALE GENOMIC DNA]</scope>
    <source>
        <strain evidence="2 3">FACHB-1370</strain>
    </source>
</reference>